<keyword evidence="4 12" id="KW-0812">Transmembrane</keyword>
<dbReference type="Proteomes" id="UP000327013">
    <property type="component" value="Chromosome 4"/>
</dbReference>
<evidence type="ECO:0000256" key="9">
    <source>
        <dbReference type="ARBA" id="ARBA00023136"/>
    </source>
</evidence>
<dbReference type="EMBL" id="CM017324">
    <property type="protein sequence ID" value="KAE8037528.1"/>
    <property type="molecule type" value="Genomic_DNA"/>
</dbReference>
<keyword evidence="15" id="KW-1185">Reference proteome</keyword>
<organism evidence="14 15">
    <name type="scientific">Carpinus fangiana</name>
    <dbReference type="NCBI Taxonomy" id="176857"/>
    <lineage>
        <taxon>Eukaryota</taxon>
        <taxon>Viridiplantae</taxon>
        <taxon>Streptophyta</taxon>
        <taxon>Embryophyta</taxon>
        <taxon>Tracheophyta</taxon>
        <taxon>Spermatophyta</taxon>
        <taxon>Magnoliopsida</taxon>
        <taxon>eudicotyledons</taxon>
        <taxon>Gunneridae</taxon>
        <taxon>Pentapetalae</taxon>
        <taxon>rosids</taxon>
        <taxon>fabids</taxon>
        <taxon>Fagales</taxon>
        <taxon>Betulaceae</taxon>
        <taxon>Carpinus</taxon>
    </lineage>
</organism>
<keyword evidence="3" id="KW-0645">Protease</keyword>
<evidence type="ECO:0000313" key="15">
    <source>
        <dbReference type="Proteomes" id="UP000327013"/>
    </source>
</evidence>
<gene>
    <name evidence="14" type="ORF">FH972_010113</name>
</gene>
<reference evidence="14 15" key="1">
    <citation type="submission" date="2019-06" db="EMBL/GenBank/DDBJ databases">
        <title>A chromosomal-level reference genome of Carpinus fangiana (Coryloideae, Betulaceae).</title>
        <authorList>
            <person name="Yang X."/>
            <person name="Wang Z."/>
            <person name="Zhang L."/>
            <person name="Hao G."/>
            <person name="Liu J."/>
            <person name="Yang Y."/>
        </authorList>
    </citation>
    <scope>NUCLEOTIDE SEQUENCE [LARGE SCALE GENOMIC DNA]</scope>
    <source>
        <strain evidence="14">Cfa_2016G</strain>
        <tissue evidence="14">Leaf</tissue>
    </source>
</reference>
<dbReference type="OrthoDB" id="2747330at2759"/>
<dbReference type="InterPro" id="IPR032861">
    <property type="entry name" value="TAXi_N"/>
</dbReference>
<dbReference type="GO" id="GO:0004190">
    <property type="term" value="F:aspartic-type endopeptidase activity"/>
    <property type="evidence" value="ECO:0007669"/>
    <property type="project" value="UniProtKB-KW"/>
</dbReference>
<feature type="transmembrane region" description="Helical" evidence="12">
    <location>
        <begin position="534"/>
        <end position="553"/>
    </location>
</feature>
<dbReference type="InterPro" id="IPR033121">
    <property type="entry name" value="PEPTIDASE_A1"/>
</dbReference>
<dbReference type="GO" id="GO:0006508">
    <property type="term" value="P:proteolysis"/>
    <property type="evidence" value="ECO:0007669"/>
    <property type="project" value="UniProtKB-KW"/>
</dbReference>
<dbReference type="PANTHER" id="PTHR13683">
    <property type="entry name" value="ASPARTYL PROTEASES"/>
    <property type="match status" value="1"/>
</dbReference>
<evidence type="ECO:0000256" key="7">
    <source>
        <dbReference type="ARBA" id="ARBA00022801"/>
    </source>
</evidence>
<proteinExistence type="inferred from homology"/>
<keyword evidence="10" id="KW-0325">Glycoprotein</keyword>
<dbReference type="Pfam" id="PF14541">
    <property type="entry name" value="TAXi_C"/>
    <property type="match status" value="1"/>
</dbReference>
<feature type="active site" evidence="11">
    <location>
        <position position="319"/>
    </location>
</feature>
<evidence type="ECO:0000313" key="14">
    <source>
        <dbReference type="EMBL" id="KAE8037528.1"/>
    </source>
</evidence>
<comment type="subcellular location">
    <subcellularLocation>
        <location evidence="1">Membrane</location>
    </subcellularLocation>
</comment>
<dbReference type="SUPFAM" id="SSF50630">
    <property type="entry name" value="Acid proteases"/>
    <property type="match status" value="2"/>
</dbReference>
<dbReference type="AlphaFoldDB" id="A0A660KQ20"/>
<dbReference type="InterPro" id="IPR021109">
    <property type="entry name" value="Peptidase_aspartic_dom_sf"/>
</dbReference>
<dbReference type="Gene3D" id="2.40.70.10">
    <property type="entry name" value="Acid Proteases"/>
    <property type="match status" value="2"/>
</dbReference>
<dbReference type="InterPro" id="IPR032799">
    <property type="entry name" value="TAXi_C"/>
</dbReference>
<keyword evidence="7" id="KW-0378">Hydrolase</keyword>
<feature type="transmembrane region" description="Helical" evidence="12">
    <location>
        <begin position="396"/>
        <end position="415"/>
    </location>
</feature>
<evidence type="ECO:0000256" key="10">
    <source>
        <dbReference type="ARBA" id="ARBA00023180"/>
    </source>
</evidence>
<dbReference type="Pfam" id="PF14543">
    <property type="entry name" value="TAXi_N"/>
    <property type="match status" value="1"/>
</dbReference>
<feature type="active site" evidence="11">
    <location>
        <position position="100"/>
    </location>
</feature>
<evidence type="ECO:0000256" key="4">
    <source>
        <dbReference type="ARBA" id="ARBA00022692"/>
    </source>
</evidence>
<sequence length="554" mass="59292">MAASVLAGILIAVALLPAALVLGGFSAALKLERAFPVGQRVELSQLRARDMARHGRMLQSSSNGVIDFPVEGTYDPFHVGLYYTTVQLGSPPREFHVQIDTGSDVLWVSCSSCNGCPQSTGLQKIQLNFFDPGSSSTASLVSCSDRRCSIGLQSSDAICSIQNNQCGYTFQYGDGSGTSGYYVSDLLNFNTILGGAVTTNSSAPIVFGCSNTQTGDLTKSDRAVDGIFGFGQQEMSVISQLSSQGVAPNVFSHCLRGDDVGGGILVFGEIIEPGIVYTPLVPSQPHYNLNLLSISVNGQTLPINPSVFATSSGKGTIVDSGTTLAYLAEEAYDPFVSAVTNAVQQSVQPVMSKGNQCYLITTSVNDLFPQVSLNFAGGASMNLRPQDYLLQQNSVVSFQVLILIFLFFFFIEITGNLKCIYAMQLEDSQVVPITHRRFSSIAGFLNNVLPDHFLGNSAVWCFGLQKIQGQDITILGDLVLKDKIIVYDLAGQRIGWASYDCSTSVNVSASASGQKEYVKPGELGESSSLQKEPAISMIAFLIMHISLLGSFLFL</sequence>
<evidence type="ECO:0000256" key="6">
    <source>
        <dbReference type="ARBA" id="ARBA00022750"/>
    </source>
</evidence>
<dbReference type="GO" id="GO:0016020">
    <property type="term" value="C:membrane"/>
    <property type="evidence" value="ECO:0007669"/>
    <property type="project" value="UniProtKB-SubCell"/>
</dbReference>
<keyword evidence="5" id="KW-0732">Signal</keyword>
<name>A0A660KQ20_9ROSI</name>
<evidence type="ECO:0000256" key="11">
    <source>
        <dbReference type="PIRSR" id="PIRSR601461-1"/>
    </source>
</evidence>
<dbReference type="PANTHER" id="PTHR13683:SF375">
    <property type="entry name" value="PEPTIDASE A1 DOMAIN-CONTAINING PROTEIN"/>
    <property type="match status" value="1"/>
</dbReference>
<dbReference type="PRINTS" id="PR00792">
    <property type="entry name" value="PEPSIN"/>
</dbReference>
<dbReference type="CDD" id="cd05476">
    <property type="entry name" value="pepsin_A_like_plant"/>
    <property type="match status" value="1"/>
</dbReference>
<dbReference type="FunFam" id="2.40.70.10:FF:000020">
    <property type="entry name" value="Aspartic proteinase-like protein 2"/>
    <property type="match status" value="1"/>
</dbReference>
<evidence type="ECO:0000256" key="8">
    <source>
        <dbReference type="ARBA" id="ARBA00022989"/>
    </source>
</evidence>
<evidence type="ECO:0000256" key="3">
    <source>
        <dbReference type="ARBA" id="ARBA00022670"/>
    </source>
</evidence>
<feature type="domain" description="Peptidase A1" evidence="13">
    <location>
        <begin position="82"/>
        <end position="497"/>
    </location>
</feature>
<evidence type="ECO:0000256" key="2">
    <source>
        <dbReference type="ARBA" id="ARBA00007447"/>
    </source>
</evidence>
<keyword evidence="6" id="KW-0064">Aspartyl protease</keyword>
<dbReference type="InterPro" id="IPR001461">
    <property type="entry name" value="Aspartic_peptidase_A1"/>
</dbReference>
<accession>A0A660KQ20</accession>
<dbReference type="PROSITE" id="PS51767">
    <property type="entry name" value="PEPTIDASE_A1"/>
    <property type="match status" value="1"/>
</dbReference>
<evidence type="ECO:0000256" key="12">
    <source>
        <dbReference type="SAM" id="Phobius"/>
    </source>
</evidence>
<keyword evidence="9 12" id="KW-0472">Membrane</keyword>
<protein>
    <recommendedName>
        <fullName evidence="13">Peptidase A1 domain-containing protein</fullName>
    </recommendedName>
</protein>
<evidence type="ECO:0000256" key="1">
    <source>
        <dbReference type="ARBA" id="ARBA00004370"/>
    </source>
</evidence>
<evidence type="ECO:0000259" key="13">
    <source>
        <dbReference type="PROSITE" id="PS51767"/>
    </source>
</evidence>
<comment type="similarity">
    <text evidence="2">Belongs to the peptidase A1 family.</text>
</comment>
<evidence type="ECO:0000256" key="5">
    <source>
        <dbReference type="ARBA" id="ARBA00022729"/>
    </source>
</evidence>
<keyword evidence="8 12" id="KW-1133">Transmembrane helix</keyword>
<dbReference type="InterPro" id="IPR034161">
    <property type="entry name" value="Pepsin-like_plant"/>
</dbReference>